<organism evidence="1 2">
    <name type="scientific">Geoalkalibacter subterraneus</name>
    <dbReference type="NCBI Taxonomy" id="483547"/>
    <lineage>
        <taxon>Bacteria</taxon>
        <taxon>Pseudomonadati</taxon>
        <taxon>Thermodesulfobacteriota</taxon>
        <taxon>Desulfuromonadia</taxon>
        <taxon>Desulfuromonadales</taxon>
        <taxon>Geoalkalibacteraceae</taxon>
        <taxon>Geoalkalibacter</taxon>
    </lineage>
</organism>
<evidence type="ECO:0000313" key="2">
    <source>
        <dbReference type="Proteomes" id="UP000035036"/>
    </source>
</evidence>
<dbReference type="RefSeq" id="WP_040202859.1">
    <property type="nucleotide sequence ID" value="NZ_CP010312.1"/>
</dbReference>
<proteinExistence type="predicted"/>
<reference evidence="1 2" key="1">
    <citation type="journal article" date="2015" name="Genome Announc.">
        <title>Genomes of Geoalkalibacter ferrihydriticus Z-0531T and Geoalkalibacter subterraneus Red1T, Two Haloalkaliphilic Metal-Reducing Deltaproteobacteria.</title>
        <authorList>
            <person name="Badalamenti J.P."/>
            <person name="Krajmalnik-Brown R."/>
            <person name="Torres C.I."/>
            <person name="Bond D.R."/>
        </authorList>
    </citation>
    <scope>NUCLEOTIDE SEQUENCE [LARGE SCALE GENOMIC DNA]</scope>
    <source>
        <strain evidence="1 2">Red1</strain>
        <plasmid evidence="2">Plasmid pGSUB1</plasmid>
    </source>
</reference>
<evidence type="ECO:0000313" key="1">
    <source>
        <dbReference type="EMBL" id="AJF08220.1"/>
    </source>
</evidence>
<dbReference type="KEGG" id="gsb:GSUB_17175"/>
<sequence length="64" mass="7191">MKVTQKNGQVVLTTPERDEFGKSYFCDRTLELNTARRIRDELNAAIKVCESMAGFENGVHVGTD</sequence>
<dbReference type="HOGENOM" id="CLU_2861388_0_0_7"/>
<dbReference type="Proteomes" id="UP000035036">
    <property type="component" value="Plasmid pGSUB1"/>
</dbReference>
<keyword evidence="1" id="KW-0614">Plasmid</keyword>
<dbReference type="EMBL" id="CP010312">
    <property type="protein sequence ID" value="AJF08220.1"/>
    <property type="molecule type" value="Genomic_DNA"/>
</dbReference>
<accession>A0A0B5FVN2</accession>
<geneLocation type="plasmid" evidence="1 2">
    <name>pGSUB1</name>
</geneLocation>
<protein>
    <submittedName>
        <fullName evidence="1">Uncharacterized protein</fullName>
    </submittedName>
</protein>
<dbReference type="AlphaFoldDB" id="A0A0B5FVN2"/>
<gene>
    <name evidence="1" type="ORF">GSUB_17175</name>
</gene>
<keyword evidence="2" id="KW-1185">Reference proteome</keyword>
<name>A0A0B5FVN2_9BACT</name>